<evidence type="ECO:0000313" key="2">
    <source>
        <dbReference type="Proteomes" id="UP000324897"/>
    </source>
</evidence>
<dbReference type="AlphaFoldDB" id="A0A5J9TM09"/>
<evidence type="ECO:0000313" key="1">
    <source>
        <dbReference type="EMBL" id="TVU12227.1"/>
    </source>
</evidence>
<organism evidence="1 2">
    <name type="scientific">Eragrostis curvula</name>
    <name type="common">weeping love grass</name>
    <dbReference type="NCBI Taxonomy" id="38414"/>
    <lineage>
        <taxon>Eukaryota</taxon>
        <taxon>Viridiplantae</taxon>
        <taxon>Streptophyta</taxon>
        <taxon>Embryophyta</taxon>
        <taxon>Tracheophyta</taxon>
        <taxon>Spermatophyta</taxon>
        <taxon>Magnoliopsida</taxon>
        <taxon>Liliopsida</taxon>
        <taxon>Poales</taxon>
        <taxon>Poaceae</taxon>
        <taxon>PACMAD clade</taxon>
        <taxon>Chloridoideae</taxon>
        <taxon>Eragrostideae</taxon>
        <taxon>Eragrostidinae</taxon>
        <taxon>Eragrostis</taxon>
    </lineage>
</organism>
<dbReference type="Gramene" id="TVU12227">
    <property type="protein sequence ID" value="TVU12227"/>
    <property type="gene ID" value="EJB05_45860"/>
</dbReference>
<sequence>MPDKLIDFSRAFIFSVGPVNDRLSLLLALANAAPPNRCCRRTTVHGAGVCCAVADGTRMGCGNGRPSSTQQRFVASNVRNGKFEHKA</sequence>
<comment type="caution">
    <text evidence="1">The sequence shown here is derived from an EMBL/GenBank/DDBJ whole genome shotgun (WGS) entry which is preliminary data.</text>
</comment>
<feature type="non-terminal residue" evidence="1">
    <location>
        <position position="1"/>
    </location>
</feature>
<proteinExistence type="predicted"/>
<name>A0A5J9TM09_9POAL</name>
<reference evidence="1 2" key="1">
    <citation type="journal article" date="2019" name="Sci. Rep.">
        <title>A high-quality genome of Eragrostis curvula grass provides insights into Poaceae evolution and supports new strategies to enhance forage quality.</title>
        <authorList>
            <person name="Carballo J."/>
            <person name="Santos B.A.C.M."/>
            <person name="Zappacosta D."/>
            <person name="Garbus I."/>
            <person name="Selva J.P."/>
            <person name="Gallo C.A."/>
            <person name="Diaz A."/>
            <person name="Albertini E."/>
            <person name="Caccamo M."/>
            <person name="Echenique V."/>
        </authorList>
    </citation>
    <scope>NUCLEOTIDE SEQUENCE [LARGE SCALE GENOMIC DNA]</scope>
    <source>
        <strain evidence="2">cv. Victoria</strain>
        <tissue evidence="1">Leaf</tissue>
    </source>
</reference>
<dbReference type="Proteomes" id="UP000324897">
    <property type="component" value="Chromosome 3"/>
</dbReference>
<gene>
    <name evidence="1" type="ORF">EJB05_45860</name>
</gene>
<dbReference type="EMBL" id="RWGY01000039">
    <property type="protein sequence ID" value="TVU12227.1"/>
    <property type="molecule type" value="Genomic_DNA"/>
</dbReference>
<protein>
    <submittedName>
        <fullName evidence="1">Uncharacterized protein</fullName>
    </submittedName>
</protein>
<keyword evidence="2" id="KW-1185">Reference proteome</keyword>
<accession>A0A5J9TM09</accession>